<dbReference type="PANTHER" id="PTHR31157">
    <property type="entry name" value="SCP DOMAIN-CONTAINING PROTEIN"/>
    <property type="match status" value="1"/>
</dbReference>
<dbReference type="CDD" id="cd05379">
    <property type="entry name" value="CAP_bacterial"/>
    <property type="match status" value="1"/>
</dbReference>
<dbReference type="SUPFAM" id="SSF55797">
    <property type="entry name" value="PR-1-like"/>
    <property type="match status" value="1"/>
</dbReference>
<dbReference type="Proteomes" id="UP000184465">
    <property type="component" value="Unassembled WGS sequence"/>
</dbReference>
<feature type="compositionally biased region" description="Polar residues" evidence="1">
    <location>
        <begin position="119"/>
        <end position="128"/>
    </location>
</feature>
<sequence length="290" mass="32298">MKKSVSKITSIAILSASLISFIPINSYGVTYYSSRNNTSSDISYSTGYSYTNNSFTRYYSKYNNTPSENANDSIQSNNTASKNETSTRSTVYLTSKDESNTSNSTSYTVSSSGRVTRYYSRNTQNNVEADNASEDKIPDDSNSQIPNDNSNTYTNSPDNSFNSDQLTMKMLILINQERTKAGIKPLILDEKLTAVAELKARDMVENDYLSHTSATYGSIYTMIKNGGIKYQNAGENIARAFSVESAHNNFMNSYIHKRAILADHFTHVGIGIEKEKGGMYKISVMFIENK</sequence>
<evidence type="ECO:0000259" key="2">
    <source>
        <dbReference type="Pfam" id="PF00188"/>
    </source>
</evidence>
<dbReference type="Pfam" id="PF00188">
    <property type="entry name" value="CAP"/>
    <property type="match status" value="1"/>
</dbReference>
<dbReference type="InterPro" id="IPR035940">
    <property type="entry name" value="CAP_sf"/>
</dbReference>
<dbReference type="STRING" id="1121301.SAMN02745912_00172"/>
<dbReference type="EMBL" id="FRAG01000001">
    <property type="protein sequence ID" value="SHJ50613.1"/>
    <property type="molecule type" value="Genomic_DNA"/>
</dbReference>
<feature type="compositionally biased region" description="Polar residues" evidence="1">
    <location>
        <begin position="140"/>
        <end position="161"/>
    </location>
</feature>
<evidence type="ECO:0000256" key="1">
    <source>
        <dbReference type="SAM" id="MobiDB-lite"/>
    </source>
</evidence>
<feature type="compositionally biased region" description="Low complexity" evidence="1">
    <location>
        <begin position="100"/>
        <end position="117"/>
    </location>
</feature>
<proteinExistence type="predicted"/>
<evidence type="ECO:0000313" key="4">
    <source>
        <dbReference type="Proteomes" id="UP000184465"/>
    </source>
</evidence>
<evidence type="ECO:0000313" key="3">
    <source>
        <dbReference type="EMBL" id="SHJ50613.1"/>
    </source>
</evidence>
<dbReference type="RefSeq" id="WP_073146477.1">
    <property type="nucleotide sequence ID" value="NZ_FRAG01000001.1"/>
</dbReference>
<keyword evidence="4" id="KW-1185">Reference proteome</keyword>
<gene>
    <name evidence="3" type="ORF">SAMN02745912_00172</name>
</gene>
<feature type="compositionally biased region" description="Polar residues" evidence="1">
    <location>
        <begin position="66"/>
        <end position="93"/>
    </location>
</feature>
<dbReference type="AlphaFoldDB" id="A0A1M6JVA9"/>
<reference evidence="3 4" key="1">
    <citation type="submission" date="2016-11" db="EMBL/GenBank/DDBJ databases">
        <authorList>
            <person name="Jaros S."/>
            <person name="Januszkiewicz K."/>
            <person name="Wedrychowicz H."/>
        </authorList>
    </citation>
    <scope>NUCLEOTIDE SEQUENCE [LARGE SCALE GENOMIC DNA]</scope>
    <source>
        <strain evidence="3 4">DSM 15212</strain>
    </source>
</reference>
<feature type="region of interest" description="Disordered" evidence="1">
    <location>
        <begin position="66"/>
        <end position="161"/>
    </location>
</feature>
<organism evidence="3 4">
    <name type="scientific">Paramaledivibacter caminithermalis (strain DSM 15212 / CIP 107654 / DViRD3)</name>
    <name type="common">Clostridium caminithermale</name>
    <dbReference type="NCBI Taxonomy" id="1121301"/>
    <lineage>
        <taxon>Bacteria</taxon>
        <taxon>Bacillati</taxon>
        <taxon>Bacillota</taxon>
        <taxon>Clostridia</taxon>
        <taxon>Peptostreptococcales</taxon>
        <taxon>Caminicellaceae</taxon>
        <taxon>Paramaledivibacter</taxon>
    </lineage>
</organism>
<name>A0A1M6JVA9_PARC5</name>
<protein>
    <submittedName>
        <fullName evidence="3">Uncharacterized conserved protein YkwD, contains CAP (CSP/antigen 5/PR1) domain</fullName>
    </submittedName>
</protein>
<dbReference type="OrthoDB" id="9783944at2"/>
<dbReference type="PANTHER" id="PTHR31157:SF1">
    <property type="entry name" value="SCP DOMAIN-CONTAINING PROTEIN"/>
    <property type="match status" value="1"/>
</dbReference>
<feature type="domain" description="SCP" evidence="2">
    <location>
        <begin position="173"/>
        <end position="281"/>
    </location>
</feature>
<accession>A0A1M6JVA9</accession>
<dbReference type="Gene3D" id="3.40.33.10">
    <property type="entry name" value="CAP"/>
    <property type="match status" value="1"/>
</dbReference>
<dbReference type="InterPro" id="IPR014044">
    <property type="entry name" value="CAP_dom"/>
</dbReference>